<comment type="catalytic activity">
    <reaction evidence="8">
        <text>Fe-coproporphyrin III + 2 H(+) = coproporphyrin III + Fe(2+)</text>
        <dbReference type="Rhea" id="RHEA:49572"/>
        <dbReference type="ChEBI" id="CHEBI:15378"/>
        <dbReference type="ChEBI" id="CHEBI:29033"/>
        <dbReference type="ChEBI" id="CHEBI:68438"/>
        <dbReference type="ChEBI" id="CHEBI:131725"/>
        <dbReference type="EC" id="4.99.1.9"/>
    </reaction>
    <physiologicalReaction direction="right-to-left" evidence="8">
        <dbReference type="Rhea" id="RHEA:49574"/>
    </physiologicalReaction>
</comment>
<evidence type="ECO:0000256" key="10">
    <source>
        <dbReference type="RuleBase" id="RU000607"/>
    </source>
</evidence>
<dbReference type="SUPFAM" id="SSF53800">
    <property type="entry name" value="Chelatase"/>
    <property type="match status" value="1"/>
</dbReference>
<dbReference type="InterPro" id="IPR019772">
    <property type="entry name" value="Ferrochelatase_AS"/>
</dbReference>
<evidence type="ECO:0000256" key="1">
    <source>
        <dbReference type="ARBA" id="ARBA00007718"/>
    </source>
</evidence>
<dbReference type="EMBL" id="MSLT01000023">
    <property type="protein sequence ID" value="OUD12367.1"/>
    <property type="molecule type" value="Genomic_DNA"/>
</dbReference>
<dbReference type="Gene3D" id="3.40.50.1400">
    <property type="match status" value="2"/>
</dbReference>
<comment type="similarity">
    <text evidence="1 9 10">Belongs to the ferrochelatase family.</text>
</comment>
<dbReference type="PANTHER" id="PTHR11108">
    <property type="entry name" value="FERROCHELATASE"/>
    <property type="match status" value="1"/>
</dbReference>
<protein>
    <recommendedName>
        <fullName evidence="9 10">Ferrochelatase</fullName>
        <ecNumber evidence="9 10">4.98.1.1</ecNumber>
    </recommendedName>
    <alternativeName>
        <fullName evidence="9">Heme synthase</fullName>
    </alternativeName>
    <alternativeName>
        <fullName evidence="9">Protoheme ferro-lyase</fullName>
    </alternativeName>
</protein>
<evidence type="ECO:0000313" key="12">
    <source>
        <dbReference type="Proteomes" id="UP000194798"/>
    </source>
</evidence>
<evidence type="ECO:0000256" key="7">
    <source>
        <dbReference type="ARBA" id="ARBA00023244"/>
    </source>
</evidence>
<dbReference type="InterPro" id="IPR033659">
    <property type="entry name" value="Ferrochelatase_N"/>
</dbReference>
<dbReference type="EC" id="4.98.1.1" evidence="9 10"/>
<dbReference type="HAMAP" id="MF_00323">
    <property type="entry name" value="Ferrochelatase"/>
    <property type="match status" value="1"/>
</dbReference>
<gene>
    <name evidence="9" type="primary">hemH</name>
    <name evidence="11" type="ORF">TPSD3_14750</name>
</gene>
<evidence type="ECO:0000256" key="2">
    <source>
        <dbReference type="ARBA" id="ARBA00022490"/>
    </source>
</evidence>
<dbReference type="Pfam" id="PF00762">
    <property type="entry name" value="Ferrochelatase"/>
    <property type="match status" value="1"/>
</dbReference>
<organism evidence="11 12">
    <name type="scientific">Thioflexithrix psekupsensis</name>
    <dbReference type="NCBI Taxonomy" id="1570016"/>
    <lineage>
        <taxon>Bacteria</taxon>
        <taxon>Pseudomonadati</taxon>
        <taxon>Pseudomonadota</taxon>
        <taxon>Gammaproteobacteria</taxon>
        <taxon>Thiotrichales</taxon>
        <taxon>Thioflexithrix</taxon>
    </lineage>
</organism>
<dbReference type="CDD" id="cd03411">
    <property type="entry name" value="Ferrochelatase_N"/>
    <property type="match status" value="1"/>
</dbReference>
<evidence type="ECO:0000256" key="6">
    <source>
        <dbReference type="ARBA" id="ARBA00023239"/>
    </source>
</evidence>
<feature type="binding site" evidence="9">
    <location>
        <position position="292"/>
    </location>
    <ligand>
        <name>Fe(2+)</name>
        <dbReference type="ChEBI" id="CHEBI:29033"/>
    </ligand>
</feature>
<dbReference type="Proteomes" id="UP000194798">
    <property type="component" value="Unassembled WGS sequence"/>
</dbReference>
<keyword evidence="5 9" id="KW-0350">Heme biosynthesis</keyword>
<comment type="catalytic activity">
    <reaction evidence="9 10">
        <text>heme b + 2 H(+) = protoporphyrin IX + Fe(2+)</text>
        <dbReference type="Rhea" id="RHEA:22584"/>
        <dbReference type="ChEBI" id="CHEBI:15378"/>
        <dbReference type="ChEBI" id="CHEBI:29033"/>
        <dbReference type="ChEBI" id="CHEBI:57306"/>
        <dbReference type="ChEBI" id="CHEBI:60344"/>
        <dbReference type="EC" id="4.98.1.1"/>
    </reaction>
</comment>
<evidence type="ECO:0000256" key="8">
    <source>
        <dbReference type="ARBA" id="ARBA00024536"/>
    </source>
</evidence>
<evidence type="ECO:0000313" key="11">
    <source>
        <dbReference type="EMBL" id="OUD12367.1"/>
    </source>
</evidence>
<evidence type="ECO:0000256" key="3">
    <source>
        <dbReference type="ARBA" id="ARBA00022723"/>
    </source>
</evidence>
<keyword evidence="4 9" id="KW-0408">Iron</keyword>
<keyword evidence="2 9" id="KW-0963">Cytoplasm</keyword>
<keyword evidence="7 9" id="KW-0627">Porphyrin biosynthesis</keyword>
<dbReference type="RefSeq" id="WP_086489317.1">
    <property type="nucleotide sequence ID" value="NZ_MSLT01000023.1"/>
</dbReference>
<reference evidence="11 12" key="1">
    <citation type="submission" date="2016-12" db="EMBL/GenBank/DDBJ databases">
        <title>Thioflexothrix psekupsii D3 genome sequencing and assembly.</title>
        <authorList>
            <person name="Fomenkov A."/>
            <person name="Vincze T."/>
            <person name="Grabovich M."/>
            <person name="Anton B.P."/>
            <person name="Dubinina G."/>
            <person name="Orlova M."/>
            <person name="Belousova E."/>
            <person name="Roberts R.J."/>
        </authorList>
    </citation>
    <scope>NUCLEOTIDE SEQUENCE [LARGE SCALE GENOMIC DNA]</scope>
    <source>
        <strain evidence="11">D3</strain>
    </source>
</reference>
<dbReference type="UniPathway" id="UPA00252">
    <property type="reaction ID" value="UER00325"/>
</dbReference>
<evidence type="ECO:0000256" key="9">
    <source>
        <dbReference type="HAMAP-Rule" id="MF_00323"/>
    </source>
</evidence>
<dbReference type="FunFam" id="3.40.50.1400:FF:000002">
    <property type="entry name" value="Ferrochelatase"/>
    <property type="match status" value="1"/>
</dbReference>
<dbReference type="GO" id="GO:0005737">
    <property type="term" value="C:cytoplasm"/>
    <property type="evidence" value="ECO:0007669"/>
    <property type="project" value="UniProtKB-SubCell"/>
</dbReference>
<dbReference type="AlphaFoldDB" id="A0A251X609"/>
<keyword evidence="6 9" id="KW-0456">Lyase</keyword>
<dbReference type="CDD" id="cd00419">
    <property type="entry name" value="Ferrochelatase_C"/>
    <property type="match status" value="1"/>
</dbReference>
<name>A0A251X609_9GAMM</name>
<dbReference type="InterPro" id="IPR033644">
    <property type="entry name" value="Ferrochelatase_C"/>
</dbReference>
<dbReference type="GO" id="GO:0004325">
    <property type="term" value="F:ferrochelatase activity"/>
    <property type="evidence" value="ECO:0007669"/>
    <property type="project" value="UniProtKB-UniRule"/>
</dbReference>
<comment type="caution">
    <text evidence="11">The sequence shown here is derived from an EMBL/GenBank/DDBJ whole genome shotgun (WGS) entry which is preliminary data.</text>
</comment>
<comment type="pathway">
    <text evidence="9 10">Porphyrin-containing compound metabolism; protoheme biosynthesis; protoheme from protoporphyrin-IX: step 1/1.</text>
</comment>
<evidence type="ECO:0000256" key="4">
    <source>
        <dbReference type="ARBA" id="ARBA00023004"/>
    </source>
</evidence>
<comment type="function">
    <text evidence="9 10">Catalyzes the ferrous insertion into protoporphyrin IX.</text>
</comment>
<dbReference type="GO" id="GO:0046872">
    <property type="term" value="F:metal ion binding"/>
    <property type="evidence" value="ECO:0007669"/>
    <property type="project" value="UniProtKB-KW"/>
</dbReference>
<sequence length="366" mass="42068">MTSHLQGFSYDHHHIPKIGILLVNLGTPQAATTKELRRYLGEFLWDYRVTETPRALWWLILHGIILRKRPAHSAKAYQRVWTAEGSPLLCISRAQARDVQTALRARYPAPVHVALGMRYGKPSIADALEELRENQAQQIVILPLYPQYASPTTGSTFDAVAQVLTRWRWIPDLRFISHYHDHPSYINALAQEIKSYWQRHGQGDRLLFSYHGIPKRFFLAGDPYHCECHKTSRLVAEALQLLPEQWEVCFQSRFGREEWLTPYTDERVKTLAKEGVPRIDVVCPGFSADCLETLAEINEENRAYFLENGGRYFHYIPALNNTPLHIEALTDIVLNHLQGLMTKGASILSTEADARMAQMQQLKDRD</sequence>
<dbReference type="InterPro" id="IPR001015">
    <property type="entry name" value="Ferrochelatase"/>
</dbReference>
<feature type="binding site" evidence="9">
    <location>
        <position position="211"/>
    </location>
    <ligand>
        <name>Fe(2+)</name>
        <dbReference type="ChEBI" id="CHEBI:29033"/>
    </ligand>
</feature>
<comment type="subcellular location">
    <subcellularLocation>
        <location evidence="9 10">Cytoplasm</location>
    </subcellularLocation>
</comment>
<keyword evidence="12" id="KW-1185">Reference proteome</keyword>
<evidence type="ECO:0000256" key="5">
    <source>
        <dbReference type="ARBA" id="ARBA00023133"/>
    </source>
</evidence>
<dbReference type="PROSITE" id="PS00534">
    <property type="entry name" value="FERROCHELATASE"/>
    <property type="match status" value="1"/>
</dbReference>
<accession>A0A251X609</accession>
<dbReference type="OrthoDB" id="9809741at2"/>
<keyword evidence="3 9" id="KW-0479">Metal-binding</keyword>
<dbReference type="PANTHER" id="PTHR11108:SF1">
    <property type="entry name" value="FERROCHELATASE, MITOCHONDRIAL"/>
    <property type="match status" value="1"/>
</dbReference>
<proteinExistence type="inferred from homology"/>
<dbReference type="GO" id="GO:0006783">
    <property type="term" value="P:heme biosynthetic process"/>
    <property type="evidence" value="ECO:0007669"/>
    <property type="project" value="UniProtKB-UniRule"/>
</dbReference>
<dbReference type="NCBIfam" id="TIGR00109">
    <property type="entry name" value="hemH"/>
    <property type="match status" value="1"/>
</dbReference>